<evidence type="ECO:0000313" key="11">
    <source>
        <dbReference type="Proteomes" id="UP001500390"/>
    </source>
</evidence>
<dbReference type="EC" id="2.7.11.1" evidence="1"/>
<dbReference type="PROSITE" id="PS00107">
    <property type="entry name" value="PROTEIN_KINASE_ATP"/>
    <property type="match status" value="1"/>
</dbReference>
<dbReference type="InterPro" id="IPR017441">
    <property type="entry name" value="Protein_kinase_ATP_BS"/>
</dbReference>
<evidence type="ECO:0000256" key="4">
    <source>
        <dbReference type="ARBA" id="ARBA00022741"/>
    </source>
</evidence>
<keyword evidence="11" id="KW-1185">Reference proteome</keyword>
<dbReference type="EMBL" id="BAABFX010000009">
    <property type="protein sequence ID" value="GAA4388031.1"/>
    <property type="molecule type" value="Genomic_DNA"/>
</dbReference>
<dbReference type="CDD" id="cd14014">
    <property type="entry name" value="STKc_PknB_like"/>
    <property type="match status" value="1"/>
</dbReference>
<name>A0ABP8JB52_9MICO</name>
<dbReference type="PROSITE" id="PS50011">
    <property type="entry name" value="PROTEIN_KINASE_DOM"/>
    <property type="match status" value="1"/>
</dbReference>
<keyword evidence="6 7" id="KW-0067">ATP-binding</keyword>
<feature type="compositionally biased region" description="Low complexity" evidence="8">
    <location>
        <begin position="352"/>
        <end position="364"/>
    </location>
</feature>
<keyword evidence="3" id="KW-0808">Transferase</keyword>
<protein>
    <recommendedName>
        <fullName evidence="1">non-specific serine/threonine protein kinase</fullName>
        <ecNumber evidence="1">2.7.11.1</ecNumber>
    </recommendedName>
</protein>
<dbReference type="SUPFAM" id="SSF56112">
    <property type="entry name" value="Protein kinase-like (PK-like)"/>
    <property type="match status" value="1"/>
</dbReference>
<keyword evidence="2" id="KW-0723">Serine/threonine-protein kinase</keyword>
<evidence type="ECO:0000256" key="8">
    <source>
        <dbReference type="SAM" id="MobiDB-lite"/>
    </source>
</evidence>
<evidence type="ECO:0000256" key="1">
    <source>
        <dbReference type="ARBA" id="ARBA00012513"/>
    </source>
</evidence>
<dbReference type="PRINTS" id="PR01217">
    <property type="entry name" value="PRICHEXTENSN"/>
</dbReference>
<feature type="compositionally biased region" description="Low complexity" evidence="8">
    <location>
        <begin position="288"/>
        <end position="297"/>
    </location>
</feature>
<evidence type="ECO:0000313" key="10">
    <source>
        <dbReference type="EMBL" id="GAA4388031.1"/>
    </source>
</evidence>
<sequence>MMSNEQRRLAGRYVLEERIGRGGMGEVWRGTDSVLGREVAVKLIDLRSVPDESGAARFEREARATAGLSHEGVVTVHDSGVEDHTAYLVMELLPGPSLAERIAAGPVPVDEVVEVGRQVASALEAAHARGLVHRDIKPGNIAYAADGRVRVLDFGITQLAESTGSQSLTATHTVMGTAEYLAPEQALGGRVDGRADLYALGCVLYALLAGQPPFRGPTPVATMMMHANDLVPDVRDLRPDTPDWLADLVHDLLAKQPDQRPESAAAVAVALEEGESIFATRAMAAGGTAATQRMTPSAPAPVPVPLPPSDPSRDVEPERGGPGALTWVLALVAAAALGLLLWQFMRGDDSGTPTASPSVSTPAVTTPPPSSSPPPTTEAASPTPTPTPTTEAPTPTPEPDLGAEVTSALSAFSDEVGSLQRGGVLDADSAKVLDDIVGDIRQGVREDDPVKTSAETDKLVEEYVKLVDSGAVTTEAALRLDPLLADVQTAVDAFAA</sequence>
<dbReference type="PANTHER" id="PTHR43289">
    <property type="entry name" value="MITOGEN-ACTIVATED PROTEIN KINASE KINASE KINASE 20-RELATED"/>
    <property type="match status" value="1"/>
</dbReference>
<dbReference type="Proteomes" id="UP001500390">
    <property type="component" value="Unassembled WGS sequence"/>
</dbReference>
<evidence type="ECO:0000256" key="3">
    <source>
        <dbReference type="ARBA" id="ARBA00022679"/>
    </source>
</evidence>
<dbReference type="Pfam" id="PF00069">
    <property type="entry name" value="Pkinase"/>
    <property type="match status" value="1"/>
</dbReference>
<reference evidence="11" key="1">
    <citation type="journal article" date="2019" name="Int. J. Syst. Evol. Microbiol.">
        <title>The Global Catalogue of Microorganisms (GCM) 10K type strain sequencing project: providing services to taxonomists for standard genome sequencing and annotation.</title>
        <authorList>
            <consortium name="The Broad Institute Genomics Platform"/>
            <consortium name="The Broad Institute Genome Sequencing Center for Infectious Disease"/>
            <person name="Wu L."/>
            <person name="Ma J."/>
        </authorList>
    </citation>
    <scope>NUCLEOTIDE SEQUENCE [LARGE SCALE GENOMIC DNA]</scope>
    <source>
        <strain evidence="11">JCM 17738</strain>
    </source>
</reference>
<keyword evidence="4 7" id="KW-0547">Nucleotide-binding</keyword>
<feature type="compositionally biased region" description="Low complexity" evidence="8">
    <location>
        <begin position="377"/>
        <end position="393"/>
    </location>
</feature>
<feature type="binding site" evidence="7">
    <location>
        <position position="42"/>
    </location>
    <ligand>
        <name>ATP</name>
        <dbReference type="ChEBI" id="CHEBI:30616"/>
    </ligand>
</feature>
<dbReference type="SMART" id="SM00220">
    <property type="entry name" value="S_TKc"/>
    <property type="match status" value="1"/>
</dbReference>
<feature type="region of interest" description="Disordered" evidence="8">
    <location>
        <begin position="288"/>
        <end position="319"/>
    </location>
</feature>
<proteinExistence type="predicted"/>
<feature type="region of interest" description="Disordered" evidence="8">
    <location>
        <begin position="349"/>
        <end position="402"/>
    </location>
</feature>
<accession>A0ABP8JB52</accession>
<gene>
    <name evidence="10" type="ORF">GCM10023153_02920</name>
</gene>
<evidence type="ECO:0000256" key="5">
    <source>
        <dbReference type="ARBA" id="ARBA00022777"/>
    </source>
</evidence>
<evidence type="ECO:0000256" key="6">
    <source>
        <dbReference type="ARBA" id="ARBA00022840"/>
    </source>
</evidence>
<feature type="compositionally biased region" description="Pro residues" evidence="8">
    <location>
        <begin position="365"/>
        <end position="376"/>
    </location>
</feature>
<evidence type="ECO:0000259" key="9">
    <source>
        <dbReference type="PROSITE" id="PS50011"/>
    </source>
</evidence>
<keyword evidence="5" id="KW-0418">Kinase</keyword>
<dbReference type="Gene3D" id="1.10.510.10">
    <property type="entry name" value="Transferase(Phosphotransferase) domain 1"/>
    <property type="match status" value="1"/>
</dbReference>
<dbReference type="PANTHER" id="PTHR43289:SF6">
    <property type="entry name" value="SERINE_THREONINE-PROTEIN KINASE NEKL-3"/>
    <property type="match status" value="1"/>
</dbReference>
<dbReference type="Gene3D" id="3.30.200.20">
    <property type="entry name" value="Phosphorylase Kinase, domain 1"/>
    <property type="match status" value="1"/>
</dbReference>
<evidence type="ECO:0000256" key="2">
    <source>
        <dbReference type="ARBA" id="ARBA00022527"/>
    </source>
</evidence>
<dbReference type="InterPro" id="IPR011009">
    <property type="entry name" value="Kinase-like_dom_sf"/>
</dbReference>
<feature type="domain" description="Protein kinase" evidence="9">
    <location>
        <begin position="13"/>
        <end position="278"/>
    </location>
</feature>
<evidence type="ECO:0000256" key="7">
    <source>
        <dbReference type="PROSITE-ProRule" id="PRU10141"/>
    </source>
</evidence>
<feature type="compositionally biased region" description="Pro residues" evidence="8">
    <location>
        <begin position="298"/>
        <end position="310"/>
    </location>
</feature>
<comment type="caution">
    <text evidence="10">The sequence shown here is derived from an EMBL/GenBank/DDBJ whole genome shotgun (WGS) entry which is preliminary data.</text>
</comment>
<dbReference type="InterPro" id="IPR000719">
    <property type="entry name" value="Prot_kinase_dom"/>
</dbReference>
<organism evidence="10 11">
    <name type="scientific">Ornithinibacter aureus</name>
    <dbReference type="NCBI Taxonomy" id="622664"/>
    <lineage>
        <taxon>Bacteria</taxon>
        <taxon>Bacillati</taxon>
        <taxon>Actinomycetota</taxon>
        <taxon>Actinomycetes</taxon>
        <taxon>Micrococcales</taxon>
        <taxon>Intrasporangiaceae</taxon>
        <taxon>Ornithinibacter</taxon>
    </lineage>
</organism>